<feature type="domain" description="Pherophorin" evidence="1">
    <location>
        <begin position="142"/>
        <end position="301"/>
    </location>
</feature>
<dbReference type="OrthoDB" id="541190at2759"/>
<protein>
    <recommendedName>
        <fullName evidence="1">Pherophorin domain-containing protein</fullName>
    </recommendedName>
</protein>
<organism evidence="2 3">
    <name type="scientific">Tetrabaena socialis</name>
    <dbReference type="NCBI Taxonomy" id="47790"/>
    <lineage>
        <taxon>Eukaryota</taxon>
        <taxon>Viridiplantae</taxon>
        <taxon>Chlorophyta</taxon>
        <taxon>core chlorophytes</taxon>
        <taxon>Chlorophyceae</taxon>
        <taxon>CS clade</taxon>
        <taxon>Chlamydomonadales</taxon>
        <taxon>Tetrabaenaceae</taxon>
        <taxon>Tetrabaena</taxon>
    </lineage>
</organism>
<dbReference type="AlphaFoldDB" id="A0A2J7ZGE2"/>
<sequence>PPPPCTYFCFTWTRTNGPADAAACTLLASSLLQMAQSASYGLTPSGFTCKGVNAAKSEVTACADFALEADARAFGDFFANQGGFDDLALITGFGPAYAIGPNGAPVCNPSKFFAELTTELTGAVCDNWQKESACAPPATDTFPYCKCEPGTRAKTPYALTYTRKYTKAGANYYCFNVQVNRTQCGSSKCCSMDLDKIEWLSNEENCMGAAMGFTVTTKPGDLKSPVWSRVPDTSFSPAKTFGIFKTNSLDLNVGNANGAEVCIALRSNGNCPTLEQFCYQGDTVGCQYAIFDRADAGAGCCAEDWAVGKFGHFDRRLFRRMI</sequence>
<keyword evidence="3" id="KW-1185">Reference proteome</keyword>
<dbReference type="InterPro" id="IPR024616">
    <property type="entry name" value="Pherophorin"/>
</dbReference>
<evidence type="ECO:0000259" key="1">
    <source>
        <dbReference type="Pfam" id="PF12499"/>
    </source>
</evidence>
<dbReference type="Proteomes" id="UP000236333">
    <property type="component" value="Unassembled WGS sequence"/>
</dbReference>
<feature type="non-terminal residue" evidence="2">
    <location>
        <position position="322"/>
    </location>
</feature>
<gene>
    <name evidence="2" type="ORF">TSOC_014893</name>
</gene>
<name>A0A2J7ZGE2_9CHLO</name>
<reference evidence="2 3" key="1">
    <citation type="journal article" date="2017" name="Mol. Biol. Evol.">
        <title>The 4-celled Tetrabaena socialis nuclear genome reveals the essential components for genetic control of cell number at the origin of multicellularity in the volvocine lineage.</title>
        <authorList>
            <person name="Featherston J."/>
            <person name="Arakaki Y."/>
            <person name="Hanschen E.R."/>
            <person name="Ferris P.J."/>
            <person name="Michod R.E."/>
            <person name="Olson B.J.S.C."/>
            <person name="Nozaki H."/>
            <person name="Durand P.M."/>
        </authorList>
    </citation>
    <scope>NUCLEOTIDE SEQUENCE [LARGE SCALE GENOMIC DNA]</scope>
    <source>
        <strain evidence="2 3">NIES-571</strain>
    </source>
</reference>
<dbReference type="EMBL" id="PGGS01003206">
    <property type="protein sequence ID" value="PNG99344.1"/>
    <property type="molecule type" value="Genomic_DNA"/>
</dbReference>
<feature type="non-terminal residue" evidence="2">
    <location>
        <position position="1"/>
    </location>
</feature>
<dbReference type="Pfam" id="PF12499">
    <property type="entry name" value="DUF3707"/>
    <property type="match status" value="1"/>
</dbReference>
<proteinExistence type="predicted"/>
<evidence type="ECO:0000313" key="3">
    <source>
        <dbReference type="Proteomes" id="UP000236333"/>
    </source>
</evidence>
<evidence type="ECO:0000313" key="2">
    <source>
        <dbReference type="EMBL" id="PNG99344.1"/>
    </source>
</evidence>
<comment type="caution">
    <text evidence="2">The sequence shown here is derived from an EMBL/GenBank/DDBJ whole genome shotgun (WGS) entry which is preliminary data.</text>
</comment>
<accession>A0A2J7ZGE2</accession>